<dbReference type="CDD" id="cd00082">
    <property type="entry name" value="HisKA"/>
    <property type="match status" value="1"/>
</dbReference>
<dbReference type="InterPro" id="IPR004358">
    <property type="entry name" value="Sig_transdc_His_kin-like_C"/>
</dbReference>
<dbReference type="GO" id="GO:0036180">
    <property type="term" value="P:filamentous growth of a population of unicellular organisms in response to biotic stimulus"/>
    <property type="evidence" value="ECO:0007669"/>
    <property type="project" value="UniProtKB-ARBA"/>
</dbReference>
<dbReference type="GO" id="GO:0000155">
    <property type="term" value="F:phosphorelay sensor kinase activity"/>
    <property type="evidence" value="ECO:0007669"/>
    <property type="project" value="InterPro"/>
</dbReference>
<dbReference type="InterPro" id="IPR036097">
    <property type="entry name" value="HisK_dim/P_sf"/>
</dbReference>
<dbReference type="SUPFAM" id="SSF55874">
    <property type="entry name" value="ATPase domain of HSP90 chaperone/DNA topoisomerase II/histidine kinase"/>
    <property type="match status" value="1"/>
</dbReference>
<evidence type="ECO:0000256" key="5">
    <source>
        <dbReference type="ARBA" id="ARBA00022741"/>
    </source>
</evidence>
<dbReference type="SUPFAM" id="SSF47384">
    <property type="entry name" value="Homodimeric domain of signal transducing histidine kinase"/>
    <property type="match status" value="1"/>
</dbReference>
<dbReference type="Gene3D" id="1.10.510.10">
    <property type="entry name" value="Transferase(Phosphotransferase) domain 1"/>
    <property type="match status" value="1"/>
</dbReference>
<dbReference type="PRINTS" id="PR00344">
    <property type="entry name" value="BCTRLSENSOR"/>
</dbReference>
<organism evidence="15 16">
    <name type="scientific">Lodderomyces elongisporus (strain ATCC 11503 / CBS 2605 / JCM 1781 / NBRC 1676 / NRRL YB-4239)</name>
    <name type="common">Yeast</name>
    <name type="synonym">Saccharomyces elongisporus</name>
    <dbReference type="NCBI Taxonomy" id="379508"/>
    <lineage>
        <taxon>Eukaryota</taxon>
        <taxon>Fungi</taxon>
        <taxon>Dikarya</taxon>
        <taxon>Ascomycota</taxon>
        <taxon>Saccharomycotina</taxon>
        <taxon>Pichiomycetes</taxon>
        <taxon>Debaryomycetaceae</taxon>
        <taxon>Candida/Lodderomyces clade</taxon>
        <taxon>Lodderomyces</taxon>
    </lineage>
</organism>
<dbReference type="InterPro" id="IPR003661">
    <property type="entry name" value="HisK_dim/P_dom"/>
</dbReference>
<dbReference type="SMART" id="SM00387">
    <property type="entry name" value="HATPase_c"/>
    <property type="match status" value="1"/>
</dbReference>
<dbReference type="PROSITE" id="PS50110">
    <property type="entry name" value="RESPONSE_REGULATORY"/>
    <property type="match status" value="1"/>
</dbReference>
<evidence type="ECO:0000256" key="4">
    <source>
        <dbReference type="ARBA" id="ARBA00022679"/>
    </source>
</evidence>
<gene>
    <name evidence="15" type="ORF">LELG_00701</name>
</gene>
<evidence type="ECO:0000256" key="3">
    <source>
        <dbReference type="ARBA" id="ARBA00022553"/>
    </source>
</evidence>
<keyword evidence="8" id="KW-0902">Two-component regulatory system</keyword>
<keyword evidence="6" id="KW-0418">Kinase</keyword>
<dbReference type="PROSITE" id="PS00675">
    <property type="entry name" value="SIGMA54_INTERACT_1"/>
    <property type="match status" value="1"/>
</dbReference>
<evidence type="ECO:0000256" key="6">
    <source>
        <dbReference type="ARBA" id="ARBA00022777"/>
    </source>
</evidence>
<dbReference type="EMBL" id="CH981524">
    <property type="protein sequence ID" value="EDK42523.1"/>
    <property type="molecule type" value="Genomic_DNA"/>
</dbReference>
<dbReference type="InterPro" id="IPR011006">
    <property type="entry name" value="CheY-like_superfamily"/>
</dbReference>
<dbReference type="InterPro" id="IPR003594">
    <property type="entry name" value="HATPase_dom"/>
</dbReference>
<dbReference type="GO" id="GO:0006950">
    <property type="term" value="P:response to stress"/>
    <property type="evidence" value="ECO:0007669"/>
    <property type="project" value="UniProtKB-ARBA"/>
</dbReference>
<evidence type="ECO:0000256" key="9">
    <source>
        <dbReference type="ARBA" id="ARBA00023316"/>
    </source>
</evidence>
<dbReference type="KEGG" id="lel:PVL30_000675"/>
<evidence type="ECO:0000259" key="14">
    <source>
        <dbReference type="PROSITE" id="PS50110"/>
    </source>
</evidence>
<dbReference type="SMART" id="SM00220">
    <property type="entry name" value="S_TKc"/>
    <property type="match status" value="1"/>
</dbReference>
<evidence type="ECO:0000256" key="10">
    <source>
        <dbReference type="PROSITE-ProRule" id="PRU00169"/>
    </source>
</evidence>
<dbReference type="SMART" id="SM00448">
    <property type="entry name" value="REC"/>
    <property type="match status" value="1"/>
</dbReference>
<keyword evidence="4" id="KW-0808">Transferase</keyword>
<dbReference type="GeneID" id="5235044"/>
<evidence type="ECO:0000259" key="12">
    <source>
        <dbReference type="PROSITE" id="PS50011"/>
    </source>
</evidence>
<dbReference type="InterPro" id="IPR041664">
    <property type="entry name" value="AAA_16"/>
</dbReference>
<name>A5DTL5_LODEL</name>
<dbReference type="InterPro" id="IPR001789">
    <property type="entry name" value="Sig_transdc_resp-reg_receiver"/>
</dbReference>
<dbReference type="Proteomes" id="UP000001996">
    <property type="component" value="Unassembled WGS sequence"/>
</dbReference>
<dbReference type="SUPFAM" id="SSF56112">
    <property type="entry name" value="Protein kinase-like (PK-like)"/>
    <property type="match status" value="1"/>
</dbReference>
<dbReference type="PROSITE" id="PS50011">
    <property type="entry name" value="PROTEIN_KINASE_DOM"/>
    <property type="match status" value="1"/>
</dbReference>
<dbReference type="InterPro" id="IPR025662">
    <property type="entry name" value="Sigma_54_int_dom_ATP-bd_1"/>
</dbReference>
<dbReference type="InParanoid" id="A5DTL5"/>
<accession>A5DTL5</accession>
<dbReference type="SUPFAM" id="SSF55781">
    <property type="entry name" value="GAF domain-like"/>
    <property type="match status" value="1"/>
</dbReference>
<dbReference type="SMART" id="SM00388">
    <property type="entry name" value="HisKA"/>
    <property type="match status" value="1"/>
</dbReference>
<feature type="modified residue" description="4-aspartylphosphate" evidence="10">
    <location>
        <position position="2512"/>
    </location>
</feature>
<dbReference type="InterPro" id="IPR029016">
    <property type="entry name" value="GAF-like_dom_sf"/>
</dbReference>
<sequence length="2592" mass="290926">MGEGIDEGTEKQTSSLFEDISPTTSIPETDEGSSGQQTPLKSSAKPTFVRRTTLEDALDMQIPQATRNSVSTRLSKLRVSTSTDTSLQSLSEPSSALGLSSLNNNDKEAPSHNAKLQKAPSLISLASVPVHSYNMDQTVSPDYSLEESEARIEMNPHQSIASLFDDFDTRSINSSQAIKSSSEEGSSLSSETRENVALGKASYLNNINYIRDHLDYLNQSLNVNRSHRGSNGSYLDFANILPDTIPNYVLTSQFGTSHHRTNLLYYGMKTDTKIPTLQDSFTSNPASKTAPSIEANTKIIMRISPNILKKTSLSRLLNEWYMLSGMNAPRTHPLWTNETLTNEYLRDTERPILDKHAVNAPPTLPPNMEGILYPSEVLSFSFTDEQDANFPRKKASRDQKRIALIYKDNDYKTFAEYVSNEGEENSGDKDGSFSSNGSTGGRRRSATSNNSASNLTPSESTDHFTGFFSGVGGLMGMTSSTNSLFNKLTRQIMNSPKTPLKVIEIVSDIIKVVETLAKVHELGIVHNGLTSLNLLKSYTDQNDIKIIGWEYAFNNSENCIYGYRTTHLNDIIDLVPYMSPELSGVVNQFVDYRSDFYSLGIVLYELLLGALPFQSDDPNSIIRMHIFQKPVAPHLLAHNWISEKLSLVIMTCLEKNPADRYTDCYSLLSDLMLVKNSYIGKVSSLGELVWNHWKKTNDFDVYLNKQKPIHPEKVGHCPLLSIQTKFIGREDFYKKVFDSFNNMHTGGVNMMFITGESGTGKTIILNDLRAGAFFKYDYYCFWKFSYSDTGSTIYSYLLDGIKTVIGQILECSEEIQSDWRELIVKHIPLDLSILFYLIPELRKLLGEKYVSIYLHKLGQNTPGAAGKQSKEEPAGSMEVKFRSIIKTFYKVVGYQGMTIFIDDVHWCTEESWALLCDLLAYNEEETDVGEMALKIVVTYTVNAAQFVENVNNQDREMMFKRYAARSNMNLQVYDVPNIPEKAYVSWVTLTLSANVSAVAHGAPPLQTSMSSMIDQRHSDTSKVVKKTSSLEREINDAKNFYEASGGNVLLILYASRMARFAQHCYYASGSHQGHLIVDNLSPEVYGSNSHEVVANYLSTVVTPETQEILEFTAIISNGTGFNLSDLAVAVNLPIEKVFLFLQLLVVAKILVPTSTYYKVPFHLICSNESPFDLTENNVWELASNCRYRFFHDSLCTHIISNMSSERYMELSRLCGLRYYKTIIKEKTLNIGGYLQMASYFHQSHEVAQPNEKELYIEVLIQAGRYASSTYNMRLGQKFFETVGEMVDDLEPKRQLKSILTIAQNHYYFRDYDKCLNVIEEAQLKYGFDKLVFLFQTVRCKIQMGQVEEAISLCIECLPKLGVEVSLDEETNQKLFESLKSKIPVSVPEIRSILKLKTVNDAKTTLIFHLISQVLSPLILLKRDSCRRLLVAQAMMAIYKNGSSPFAAMIMIDFAADFAREFTTSGQVKAKELSKVALTLVNRANNVSLSFTRTIYEIYVCTLAFYYEPLPTISKYFEISSESDQNDTLSTFKDMNIVLGLCKAVYLVSSGRAYETSYLLKYRRAQRPKVDLYSSEQQFLFDAEDVLCGYMSVNDFRDKYEKKIEKQLPLSQFCYNVVVMGSLLGSGQYDEACEMILEKMQTILENSPLLLINCQYYLLSAVLLAFSSTLSPEKEKQKTAILSTIHERLKLWSLTNEKIFKSKYLFVTAIVHIRERKQERLFILDCFEEALEEARIRGNSYEVCWYSMTCARWLVLEKQNKHRISKFAKTGIEILRKLDIYVFLKAVEEEFSRYLVDNTPSSIGWTYMNELDVDDYLATPPTPRSNGTAATPAVVGGGAAGGGGGGGGGGGSVGDNGGFSGGTGNGLTMSLDDSVNDEMKSLMKINRNTRKAAHKVKTNNNINQQYDLYSTIQACLGISEASDEKTILVELLSCAIKFAEVDYGVVVYNDEVEPKILAVGSAQHIYALKEEPLSSRVDVCPFLLVLYVLENGETVNKEYDHIAFATKFGKDAYYRFEPTSSVLCVPLKDQFGIFGALYLEVDNRKDKKRAIFDGRKEDLLNLFCSQASVAMGKAKLISQMELAKQAAEDATAEKASFLANMSHEIRTPFNSLLSCSIFLLDTPLNSTQREYVEAIKSSAMVTLNIIDGILAFSKIEHGSFTLDNAPFSLNDCIESAIQLGGEQVVDNELELVFFNNCPQINTVMGDVTRVRQIIINLVGNAIKFTSQGHIIVSCNAAEITPDRYEILISVEDTGIGIPEMSHKKVFGAFSQVDGSSRREFGGSGLGLAISKKLADIMGGDIRFESQEGMGSTFYFNVSLNVKLFDKPEIELPDKKALIISKLELTSESLKNMLTFFKLDATDVQSVSQVQNVKEKDYFFVNMDEYDDFSKLEDQLEETVKVVILAQFGKPLSEESSKYEALLCPFQRDRVVRLLKHQEEVKEKPNVITPLKLADEYPLKILLAEDNLLNYKVALKYLEKLGFKADHAKDGVQVLERCDELLSRNEKYDVILMDIQMPAKDGITATKELIAKYNELGKSSFIPKIVALTANVAGDDRNKCIECGMVDFISKPILPNELKRVLANLGQQVNAETV</sequence>
<feature type="domain" description="Response regulatory" evidence="14">
    <location>
        <begin position="2458"/>
        <end position="2584"/>
    </location>
</feature>
<dbReference type="Gene3D" id="3.30.450.40">
    <property type="match status" value="1"/>
</dbReference>
<dbReference type="OMA" id="KIEHGSF"/>
<keyword evidence="16" id="KW-1185">Reference proteome</keyword>
<reference evidence="15 16" key="1">
    <citation type="journal article" date="2009" name="Nature">
        <title>Evolution of pathogenicity and sexual reproduction in eight Candida genomes.</title>
        <authorList>
            <person name="Butler G."/>
            <person name="Rasmussen M.D."/>
            <person name="Lin M.F."/>
            <person name="Santos M.A."/>
            <person name="Sakthikumar S."/>
            <person name="Munro C.A."/>
            <person name="Rheinbay E."/>
            <person name="Grabherr M."/>
            <person name="Forche A."/>
            <person name="Reedy J.L."/>
            <person name="Agrafioti I."/>
            <person name="Arnaud M.B."/>
            <person name="Bates S."/>
            <person name="Brown A.J."/>
            <person name="Brunke S."/>
            <person name="Costanzo M.C."/>
            <person name="Fitzpatrick D.A."/>
            <person name="de Groot P.W."/>
            <person name="Harris D."/>
            <person name="Hoyer L.L."/>
            <person name="Hube B."/>
            <person name="Klis F.M."/>
            <person name="Kodira C."/>
            <person name="Lennard N."/>
            <person name="Logue M.E."/>
            <person name="Martin R."/>
            <person name="Neiman A.M."/>
            <person name="Nikolaou E."/>
            <person name="Quail M.A."/>
            <person name="Quinn J."/>
            <person name="Santos M.C."/>
            <person name="Schmitzberger F.F."/>
            <person name="Sherlock G."/>
            <person name="Shah P."/>
            <person name="Silverstein K.A."/>
            <person name="Skrzypek M.S."/>
            <person name="Soll D."/>
            <person name="Staggs R."/>
            <person name="Stansfield I."/>
            <person name="Stumpf M.P."/>
            <person name="Sudbery P.E."/>
            <person name="Srikantha T."/>
            <person name="Zeng Q."/>
            <person name="Berman J."/>
            <person name="Berriman M."/>
            <person name="Heitman J."/>
            <person name="Gow N.A."/>
            <person name="Lorenz M.C."/>
            <person name="Birren B.W."/>
            <person name="Kellis M."/>
            <person name="Cuomo C.A."/>
        </authorList>
    </citation>
    <scope>NUCLEOTIDE SEQUENCE [LARGE SCALE GENOMIC DNA]</scope>
    <source>
        <strain evidence="16">ATCC 11503 / BCRC 21390 / CBS 2605 / JCM 1781 / NBRC 1676 / NRRL YB-4239</strain>
    </source>
</reference>
<evidence type="ECO:0000256" key="7">
    <source>
        <dbReference type="ARBA" id="ARBA00022840"/>
    </source>
</evidence>
<dbReference type="EC" id="2.7.13.3" evidence="2"/>
<dbReference type="Gene3D" id="1.10.287.130">
    <property type="match status" value="1"/>
</dbReference>
<dbReference type="Pfam" id="PF00512">
    <property type="entry name" value="HisKA"/>
    <property type="match status" value="1"/>
</dbReference>
<dbReference type="Pfam" id="PF25503">
    <property type="entry name" value="TPR_CHK1"/>
    <property type="match status" value="1"/>
</dbReference>
<dbReference type="HOGENOM" id="CLU_000835_1_0_1"/>
<dbReference type="InterPro" id="IPR005467">
    <property type="entry name" value="His_kinase_dom"/>
</dbReference>
<dbReference type="FunFam" id="3.30.565.10:FF:000010">
    <property type="entry name" value="Sensor histidine kinase RcsC"/>
    <property type="match status" value="1"/>
</dbReference>
<keyword evidence="3 10" id="KW-0597">Phosphoprotein</keyword>
<dbReference type="Gene3D" id="3.40.50.2300">
    <property type="match status" value="1"/>
</dbReference>
<proteinExistence type="predicted"/>
<comment type="catalytic activity">
    <reaction evidence="1">
        <text>ATP + protein L-histidine = ADP + protein N-phospho-L-histidine.</text>
        <dbReference type="EC" id="2.7.13.3"/>
    </reaction>
</comment>
<dbReference type="GO" id="GO:0071555">
    <property type="term" value="P:cell wall organization"/>
    <property type="evidence" value="ECO:0007669"/>
    <property type="project" value="UniProtKB-KW"/>
</dbReference>
<dbReference type="PROSITE" id="PS50109">
    <property type="entry name" value="HIS_KIN"/>
    <property type="match status" value="1"/>
</dbReference>
<feature type="region of interest" description="Disordered" evidence="11">
    <location>
        <begin position="1"/>
        <end position="48"/>
    </location>
</feature>
<dbReference type="Pfam" id="PF02518">
    <property type="entry name" value="HATPase_c"/>
    <property type="match status" value="1"/>
</dbReference>
<keyword evidence="9" id="KW-0961">Cell wall biogenesis/degradation</keyword>
<feature type="compositionally biased region" description="Polar residues" evidence="11">
    <location>
        <begin position="11"/>
        <end position="45"/>
    </location>
</feature>
<dbReference type="FunFam" id="1.10.287.130:FF:000002">
    <property type="entry name" value="Two-component osmosensing histidine kinase"/>
    <property type="match status" value="1"/>
</dbReference>
<dbReference type="InterPro" id="IPR011009">
    <property type="entry name" value="Kinase-like_dom_sf"/>
</dbReference>
<evidence type="ECO:0000259" key="13">
    <source>
        <dbReference type="PROSITE" id="PS50109"/>
    </source>
</evidence>
<dbReference type="SUPFAM" id="SSF52540">
    <property type="entry name" value="P-loop containing nucleoside triphosphate hydrolases"/>
    <property type="match status" value="1"/>
</dbReference>
<dbReference type="GO" id="GO:0005524">
    <property type="term" value="F:ATP binding"/>
    <property type="evidence" value="ECO:0007669"/>
    <property type="project" value="UniProtKB-KW"/>
</dbReference>
<feature type="domain" description="Histidine kinase" evidence="13">
    <location>
        <begin position="2099"/>
        <end position="2320"/>
    </location>
</feature>
<evidence type="ECO:0000256" key="1">
    <source>
        <dbReference type="ARBA" id="ARBA00000085"/>
    </source>
</evidence>
<dbReference type="CDD" id="cd17546">
    <property type="entry name" value="REC_hyHK_CKI1_RcsC-like"/>
    <property type="match status" value="1"/>
</dbReference>
<dbReference type="InterPro" id="IPR036890">
    <property type="entry name" value="HATPase_C_sf"/>
</dbReference>
<dbReference type="PANTHER" id="PTHR45339:SF1">
    <property type="entry name" value="HYBRID SIGNAL TRANSDUCTION HISTIDINE KINASE J"/>
    <property type="match status" value="1"/>
</dbReference>
<dbReference type="InterPro" id="IPR027417">
    <property type="entry name" value="P-loop_NTPase"/>
</dbReference>
<dbReference type="InterPro" id="IPR000719">
    <property type="entry name" value="Prot_kinase_dom"/>
</dbReference>
<dbReference type="Gene3D" id="3.30.565.10">
    <property type="entry name" value="Histidine kinase-like ATPase, C-terminal domain"/>
    <property type="match status" value="1"/>
</dbReference>
<dbReference type="Pfam" id="PF00069">
    <property type="entry name" value="Pkinase"/>
    <property type="match status" value="1"/>
</dbReference>
<dbReference type="Pfam" id="PF13191">
    <property type="entry name" value="AAA_16"/>
    <property type="match status" value="1"/>
</dbReference>
<evidence type="ECO:0000313" key="15">
    <source>
        <dbReference type="EMBL" id="EDK42523.1"/>
    </source>
</evidence>
<feature type="domain" description="Protein kinase" evidence="12">
    <location>
        <begin position="358"/>
        <end position="679"/>
    </location>
</feature>
<dbReference type="PANTHER" id="PTHR45339">
    <property type="entry name" value="HYBRID SIGNAL TRANSDUCTION HISTIDINE KINASE J"/>
    <property type="match status" value="1"/>
</dbReference>
<evidence type="ECO:0000256" key="11">
    <source>
        <dbReference type="SAM" id="MobiDB-lite"/>
    </source>
</evidence>
<dbReference type="GO" id="GO:0097308">
    <property type="term" value="P:cellular response to farnesol"/>
    <property type="evidence" value="ECO:0007669"/>
    <property type="project" value="UniProtKB-ARBA"/>
</dbReference>
<dbReference type="GO" id="GO:1900445">
    <property type="term" value="P:positive regulation of filamentous growth of a population of unicellular organisms in response to biotic stimulus"/>
    <property type="evidence" value="ECO:0007669"/>
    <property type="project" value="UniProtKB-ARBA"/>
</dbReference>
<feature type="region of interest" description="Disordered" evidence="11">
    <location>
        <begin position="420"/>
        <end position="458"/>
    </location>
</feature>
<dbReference type="OrthoDB" id="60033at2759"/>
<evidence type="ECO:0000256" key="8">
    <source>
        <dbReference type="ARBA" id="ARBA00023012"/>
    </source>
</evidence>
<keyword evidence="5" id="KW-0547">Nucleotide-binding</keyword>
<dbReference type="VEuPathDB" id="FungiDB:LELG_00701"/>
<dbReference type="SUPFAM" id="SSF52172">
    <property type="entry name" value="CheY-like"/>
    <property type="match status" value="1"/>
</dbReference>
<protein>
    <recommendedName>
        <fullName evidence="2">histidine kinase</fullName>
        <ecNumber evidence="2">2.7.13.3</ecNumber>
    </recommendedName>
</protein>
<keyword evidence="7" id="KW-0067">ATP-binding</keyword>
<dbReference type="Pfam" id="PF00072">
    <property type="entry name" value="Response_reg"/>
    <property type="match status" value="1"/>
</dbReference>
<dbReference type="STRING" id="379508.A5DTL5"/>
<evidence type="ECO:0000313" key="16">
    <source>
        <dbReference type="Proteomes" id="UP000001996"/>
    </source>
</evidence>
<feature type="region of interest" description="Disordered" evidence="11">
    <location>
        <begin position="79"/>
        <end position="116"/>
    </location>
</feature>
<dbReference type="eggNOG" id="KOG0519">
    <property type="taxonomic scope" value="Eukaryota"/>
</dbReference>
<feature type="compositionally biased region" description="Low complexity" evidence="11">
    <location>
        <begin position="80"/>
        <end position="104"/>
    </location>
</feature>
<dbReference type="CDD" id="cd16922">
    <property type="entry name" value="HATPase_EvgS-ArcB-TorS-like"/>
    <property type="match status" value="1"/>
</dbReference>
<evidence type="ECO:0000256" key="2">
    <source>
        <dbReference type="ARBA" id="ARBA00012438"/>
    </source>
</evidence>